<dbReference type="PROSITE" id="PS51832">
    <property type="entry name" value="HD_GYP"/>
    <property type="match status" value="1"/>
</dbReference>
<dbReference type="InterPro" id="IPR037522">
    <property type="entry name" value="HD_GYP_dom"/>
</dbReference>
<organism evidence="3 4">
    <name type="scientific">Branchiibius hedensis</name>
    <dbReference type="NCBI Taxonomy" id="672460"/>
    <lineage>
        <taxon>Bacteria</taxon>
        <taxon>Bacillati</taxon>
        <taxon>Actinomycetota</taxon>
        <taxon>Actinomycetes</taxon>
        <taxon>Micrococcales</taxon>
        <taxon>Dermacoccaceae</taxon>
        <taxon>Branchiibius</taxon>
    </lineage>
</organism>
<keyword evidence="4" id="KW-1185">Reference proteome</keyword>
<evidence type="ECO:0000259" key="2">
    <source>
        <dbReference type="PROSITE" id="PS51832"/>
    </source>
</evidence>
<feature type="transmembrane region" description="Helical" evidence="1">
    <location>
        <begin position="102"/>
        <end position="121"/>
    </location>
</feature>
<name>A0A2Y8ZN57_9MICO</name>
<keyword evidence="1" id="KW-0472">Membrane</keyword>
<evidence type="ECO:0000313" key="4">
    <source>
        <dbReference type="Proteomes" id="UP000250028"/>
    </source>
</evidence>
<keyword evidence="1" id="KW-1133">Transmembrane helix</keyword>
<dbReference type="OrthoDB" id="9802066at2"/>
<keyword evidence="1" id="KW-0812">Transmembrane</keyword>
<accession>A0A2Y8ZN57</accession>
<evidence type="ECO:0000313" key="3">
    <source>
        <dbReference type="EMBL" id="SSA33234.1"/>
    </source>
</evidence>
<dbReference type="InterPro" id="IPR052020">
    <property type="entry name" value="Cyclic_di-GMP/3'3'-cGAMP_PDE"/>
</dbReference>
<dbReference type="PANTHER" id="PTHR45228:SF4">
    <property type="entry name" value="LIPOPROTEIN"/>
    <property type="match status" value="1"/>
</dbReference>
<gene>
    <name evidence="3" type="ORF">SAMN04489750_0507</name>
</gene>
<dbReference type="Gene3D" id="1.10.3210.10">
    <property type="entry name" value="Hypothetical protein af1432"/>
    <property type="match status" value="1"/>
</dbReference>
<dbReference type="Pfam" id="PF13487">
    <property type="entry name" value="HD_5"/>
    <property type="match status" value="1"/>
</dbReference>
<reference evidence="4" key="1">
    <citation type="submission" date="2016-10" db="EMBL/GenBank/DDBJ databases">
        <authorList>
            <person name="Varghese N."/>
            <person name="Submissions S."/>
        </authorList>
    </citation>
    <scope>NUCLEOTIDE SEQUENCE [LARGE SCALE GENOMIC DNA]</scope>
    <source>
        <strain evidence="4">DSM 22951</strain>
    </source>
</reference>
<sequence>MRFFAPRRAYVTGIYLTLAAVMVILAVGRVDPPDPLPTATLLALAVLAQWNTSKWRSAATISVTSILIAAAIALLGPWGALVVGGLGTMLSPVHWRPIARAFNGGMTGLASVVAACAYGLVGGQVLSTRVQSPLWLLVHGLLPLIAAIVLLFVLNMALLAGMIVLTSPANLRRTLTDMVRGSWLRYLGYGLVGFVIAVLWAPVGLGAATIVLMAGPLLLAQWSFREQAAEQRTQQRTVETLVAALEARDPVLEGRGARIAAIAIAMGEHVGLSDDEVESLRFAAWLHDVGLASPDRTRHAVRQFPGTTKRIDLAGSDIERLLSHPERGVRMVEGIDFLNPSATAILHHHERWDGRGYPDRLAGSSIPLLARIVAVAATGYAVSVDLGGDLAAAVPVMWELAGSQLDPGCVAAFDAVVGSLPPEDDDRVVAQAGFDHDLPAASEAIADALDRLPRKRIEPSRVVGR</sequence>
<dbReference type="Proteomes" id="UP000250028">
    <property type="component" value="Unassembled WGS sequence"/>
</dbReference>
<dbReference type="InterPro" id="IPR003607">
    <property type="entry name" value="HD/PDEase_dom"/>
</dbReference>
<feature type="transmembrane region" description="Helical" evidence="1">
    <location>
        <begin position="186"/>
        <end position="219"/>
    </location>
</feature>
<feature type="transmembrane region" description="Helical" evidence="1">
    <location>
        <begin position="9"/>
        <end position="28"/>
    </location>
</feature>
<evidence type="ECO:0000256" key="1">
    <source>
        <dbReference type="SAM" id="Phobius"/>
    </source>
</evidence>
<dbReference type="PANTHER" id="PTHR45228">
    <property type="entry name" value="CYCLIC DI-GMP PHOSPHODIESTERASE TM_0186-RELATED"/>
    <property type="match status" value="1"/>
</dbReference>
<dbReference type="RefSeq" id="WP_146202465.1">
    <property type="nucleotide sequence ID" value="NZ_QGDN01000001.1"/>
</dbReference>
<dbReference type="SUPFAM" id="SSF109604">
    <property type="entry name" value="HD-domain/PDEase-like"/>
    <property type="match status" value="1"/>
</dbReference>
<feature type="transmembrane region" description="Helical" evidence="1">
    <location>
        <begin position="141"/>
        <end position="165"/>
    </location>
</feature>
<protein>
    <submittedName>
        <fullName evidence="3">HD domain-containing protein</fullName>
    </submittedName>
</protein>
<dbReference type="AlphaFoldDB" id="A0A2Y8ZN57"/>
<feature type="domain" description="HD-GYP" evidence="2">
    <location>
        <begin position="230"/>
        <end position="429"/>
    </location>
</feature>
<dbReference type="EMBL" id="UESZ01000001">
    <property type="protein sequence ID" value="SSA33234.1"/>
    <property type="molecule type" value="Genomic_DNA"/>
</dbReference>
<proteinExistence type="predicted"/>
<dbReference type="CDD" id="cd00077">
    <property type="entry name" value="HDc"/>
    <property type="match status" value="1"/>
</dbReference>
<feature type="transmembrane region" description="Helical" evidence="1">
    <location>
        <begin position="66"/>
        <end position="90"/>
    </location>
</feature>